<dbReference type="PROSITE" id="PS51782">
    <property type="entry name" value="LYSM"/>
    <property type="match status" value="1"/>
</dbReference>
<evidence type="ECO:0000259" key="2">
    <source>
        <dbReference type="PROSITE" id="PS51782"/>
    </source>
</evidence>
<feature type="signal peptide" evidence="1">
    <location>
        <begin position="1"/>
        <end position="19"/>
    </location>
</feature>
<keyword evidence="4" id="KW-1185">Reference proteome</keyword>
<proteinExistence type="predicted"/>
<dbReference type="OrthoDB" id="936124at2"/>
<evidence type="ECO:0000313" key="4">
    <source>
        <dbReference type="Proteomes" id="UP000050280"/>
    </source>
</evidence>
<organism evidence="3 4">
    <name type="scientific">Croceitalea dokdonensis DOKDO 023</name>
    <dbReference type="NCBI Taxonomy" id="1300341"/>
    <lineage>
        <taxon>Bacteria</taxon>
        <taxon>Pseudomonadati</taxon>
        <taxon>Bacteroidota</taxon>
        <taxon>Flavobacteriia</taxon>
        <taxon>Flavobacteriales</taxon>
        <taxon>Flavobacteriaceae</taxon>
        <taxon>Croceitalea</taxon>
    </lineage>
</organism>
<gene>
    <name evidence="3" type="ORF">I595_1126</name>
</gene>
<evidence type="ECO:0000256" key="1">
    <source>
        <dbReference type="SAM" id="SignalP"/>
    </source>
</evidence>
<accession>A0A0P7AGV2</accession>
<sequence length="318" mass="35709">MKFGVILLCQLFAFLPLVAQETIAVQAKDGDGIYAILRKQGLNPVKHYEAFLKLNKDNIKNGSELYLGRTYYIPNVEDSFKRKALLVANEVESPIFDKELAHISVASERLSGAVIYLLLSEAATDQLRPEHKNFRSEVVRQLTENLMVHGAKVYFFEDDTMSGELADGQEVPTATEKAIAGPRQLSAYVEEINTRYLRNRSKYQRVLVLDIDGTLTSLDHKEMTVYHHQKSKEGQAFAKHLIEMLKGNGLVHKDLPKPGVLLNHRNLFLAKNVLPPISMLQINNQDNGKKVNKLDKDGFSSMIATAVLADFEDVNDGN</sequence>
<name>A0A0P7AGV2_9FLAO</name>
<feature type="domain" description="LysM" evidence="2">
    <location>
        <begin position="23"/>
        <end position="73"/>
    </location>
</feature>
<dbReference type="InterPro" id="IPR018392">
    <property type="entry name" value="LysM"/>
</dbReference>
<dbReference type="RefSeq" id="WP_054558320.1">
    <property type="nucleotide sequence ID" value="NZ_LDJX01000002.1"/>
</dbReference>
<comment type="caution">
    <text evidence="3">The sequence shown here is derived from an EMBL/GenBank/DDBJ whole genome shotgun (WGS) entry which is preliminary data.</text>
</comment>
<dbReference type="STRING" id="1300341.I595_1126"/>
<reference evidence="3 4" key="1">
    <citation type="submission" date="2015-09" db="EMBL/GenBank/DDBJ databases">
        <title>Genome sequence of the marine flavobacterium Croceitalea dokdonensis DOKDO 023 that contains proton- and sodium-pumping rhodopsins.</title>
        <authorList>
            <person name="Kwon S.-K."/>
            <person name="Lee H.K."/>
            <person name="Kwak M.-J."/>
            <person name="Kim J.F."/>
        </authorList>
    </citation>
    <scope>NUCLEOTIDE SEQUENCE [LARGE SCALE GENOMIC DNA]</scope>
    <source>
        <strain evidence="3 4">DOKDO 023</strain>
    </source>
</reference>
<dbReference type="AlphaFoldDB" id="A0A0P7AGV2"/>
<dbReference type="Proteomes" id="UP000050280">
    <property type="component" value="Unassembled WGS sequence"/>
</dbReference>
<keyword evidence="1" id="KW-0732">Signal</keyword>
<evidence type="ECO:0000313" key="3">
    <source>
        <dbReference type="EMBL" id="KPM32699.1"/>
    </source>
</evidence>
<protein>
    <submittedName>
        <fullName evidence="3">Putative cell wall biosynthesis related protein</fullName>
    </submittedName>
</protein>
<dbReference type="EMBL" id="LDJX01000002">
    <property type="protein sequence ID" value="KPM32699.1"/>
    <property type="molecule type" value="Genomic_DNA"/>
</dbReference>
<feature type="chain" id="PRO_5006134817" evidence="1">
    <location>
        <begin position="20"/>
        <end position="318"/>
    </location>
</feature>